<evidence type="ECO:0000256" key="1">
    <source>
        <dbReference type="SAM" id="Phobius"/>
    </source>
</evidence>
<reference evidence="2" key="1">
    <citation type="submission" date="2014-09" db="EMBL/GenBank/DDBJ databases">
        <authorList>
            <person name="Magalhaes I.L.F."/>
            <person name="Oliveira U."/>
            <person name="Santos F.R."/>
            <person name="Vidigal T.H.D.A."/>
            <person name="Brescovit A.D."/>
            <person name="Santos A.J."/>
        </authorList>
    </citation>
    <scope>NUCLEOTIDE SEQUENCE</scope>
</reference>
<keyword evidence="1" id="KW-0472">Membrane</keyword>
<accession>A0A0K8TI79</accession>
<evidence type="ECO:0000313" key="2">
    <source>
        <dbReference type="EMBL" id="JAG64850.1"/>
    </source>
</evidence>
<dbReference type="EMBL" id="GBRD01000971">
    <property type="protein sequence ID" value="JAG64850.1"/>
    <property type="molecule type" value="Transcribed_RNA"/>
</dbReference>
<dbReference type="AlphaFoldDB" id="A0A0K8TI79"/>
<feature type="transmembrane region" description="Helical" evidence="1">
    <location>
        <begin position="12"/>
        <end position="32"/>
    </location>
</feature>
<proteinExistence type="predicted"/>
<protein>
    <submittedName>
        <fullName evidence="2">Uncharacterized protein</fullName>
    </submittedName>
</protein>
<name>A0A0K8TI79_LYGHE</name>
<feature type="non-terminal residue" evidence="2">
    <location>
        <position position="1"/>
    </location>
</feature>
<sequence>DDSRVYITPEATTMKFFLFIAANLGTILMVASSDSGFTGKWKQVPPVDFQNDHRALQILNLAIENEDHLHKFKPQLYKPVAYIEDMKYSFTKTILVLISEHLRHRRHKHHNRPQDAVVWFNYTYFSTPETGHFHPKCSILFTMKPEHKPLHENSWESANVKDFKCELPTPTDE</sequence>
<keyword evidence="1" id="KW-0812">Transmembrane</keyword>
<organism evidence="2">
    <name type="scientific">Lygus hesperus</name>
    <name type="common">Western plant bug</name>
    <dbReference type="NCBI Taxonomy" id="30085"/>
    <lineage>
        <taxon>Eukaryota</taxon>
        <taxon>Metazoa</taxon>
        <taxon>Ecdysozoa</taxon>
        <taxon>Arthropoda</taxon>
        <taxon>Hexapoda</taxon>
        <taxon>Insecta</taxon>
        <taxon>Pterygota</taxon>
        <taxon>Neoptera</taxon>
        <taxon>Paraneoptera</taxon>
        <taxon>Hemiptera</taxon>
        <taxon>Heteroptera</taxon>
        <taxon>Panheteroptera</taxon>
        <taxon>Cimicomorpha</taxon>
        <taxon>Miridae</taxon>
        <taxon>Mirini</taxon>
        <taxon>Lygus</taxon>
    </lineage>
</organism>
<keyword evidence="1" id="KW-1133">Transmembrane helix</keyword>